<organism evidence="5">
    <name type="scientific">Rhodosorus marinus</name>
    <dbReference type="NCBI Taxonomy" id="101924"/>
    <lineage>
        <taxon>Eukaryota</taxon>
        <taxon>Rhodophyta</taxon>
        <taxon>Stylonematophyceae</taxon>
        <taxon>Stylonematales</taxon>
        <taxon>Stylonemataceae</taxon>
        <taxon>Rhodosorus</taxon>
    </lineage>
</organism>
<keyword evidence="1" id="KW-0862">Zinc</keyword>
<feature type="compositionally biased region" description="Basic and acidic residues" evidence="3">
    <location>
        <begin position="466"/>
        <end position="475"/>
    </location>
</feature>
<protein>
    <recommendedName>
        <fullName evidence="4">CCHC-type domain-containing protein</fullName>
    </recommendedName>
</protein>
<dbReference type="InterPro" id="IPR001878">
    <property type="entry name" value="Znf_CCHC"/>
</dbReference>
<feature type="domain" description="CCHC-type" evidence="4">
    <location>
        <begin position="214"/>
        <end position="230"/>
    </location>
</feature>
<keyword evidence="1" id="KW-0479">Metal-binding</keyword>
<sequence length="501" mass="55592">MATFAIPQPEAYDGKRDFMKVQTFLASLRGYLGFHEVADNGRQSVRYAGLFLQAQAQTWYQGLPRSLDGLPTHLNSLEEFEHALQAQFQPHDHIERVRARLRTARQRGTDVGSFIDYLDDLFMQLGDQIDDSEKLERFKAGLTGRQREFVYYSQPGTYAEAKATALSIFGAQEVQIQKIPKQPVRTEQEATHAPKAVKPSRPRTQSMGPPKPLRCYKCQEEGHVQQDCPERLAYLQAEVERLARLREKLNTCIRRNDEIQGAGNDVTLKCISQPPCPVSKEVHASYFGMRTLQPLDSTSEPGVSNTSIADKEEEGGGQQTDEGETGIGASFRKELPHVIQGKLPLPIQNKIAGEPTDKGKKEFGFLQSNAEDGEKDCTDEGKTGFGANFAKESDQGATEEAIDEGEPGCGSNAQRGSEKWERDTDKGGKGIGALREESDQVKEDANEVQSGFGSTLQNKFPRLLHMIREKAPPDRQDEDDRVPPDKGVRSATPLPQLSEGS</sequence>
<dbReference type="InterPro" id="IPR005162">
    <property type="entry name" value="Retrotrans_gag_dom"/>
</dbReference>
<proteinExistence type="predicted"/>
<evidence type="ECO:0000259" key="4">
    <source>
        <dbReference type="PROSITE" id="PS50158"/>
    </source>
</evidence>
<reference evidence="5" key="1">
    <citation type="submission" date="2021-01" db="EMBL/GenBank/DDBJ databases">
        <authorList>
            <person name="Corre E."/>
            <person name="Pelletier E."/>
            <person name="Niang G."/>
            <person name="Scheremetjew M."/>
            <person name="Finn R."/>
            <person name="Kale V."/>
            <person name="Holt S."/>
            <person name="Cochrane G."/>
            <person name="Meng A."/>
            <person name="Brown T."/>
            <person name="Cohen L."/>
        </authorList>
    </citation>
    <scope>NUCLEOTIDE SEQUENCE</scope>
    <source>
        <strain evidence="5">UTEX LB 2760</strain>
    </source>
</reference>
<evidence type="ECO:0000256" key="1">
    <source>
        <dbReference type="PROSITE-ProRule" id="PRU00047"/>
    </source>
</evidence>
<feature type="compositionally biased region" description="Basic and acidic residues" evidence="3">
    <location>
        <begin position="416"/>
        <end position="445"/>
    </location>
</feature>
<gene>
    <name evidence="5" type="ORF">RMAR0315_LOCUS6759</name>
</gene>
<feature type="region of interest" description="Disordered" evidence="3">
    <location>
        <begin position="182"/>
        <end position="210"/>
    </location>
</feature>
<name>A0A7S0BL72_9RHOD</name>
<dbReference type="Pfam" id="PF03732">
    <property type="entry name" value="Retrotrans_gag"/>
    <property type="match status" value="1"/>
</dbReference>
<feature type="region of interest" description="Disordered" evidence="3">
    <location>
        <begin position="369"/>
        <end position="501"/>
    </location>
</feature>
<dbReference type="GO" id="GO:0003676">
    <property type="term" value="F:nucleic acid binding"/>
    <property type="evidence" value="ECO:0007669"/>
    <property type="project" value="InterPro"/>
</dbReference>
<evidence type="ECO:0000256" key="2">
    <source>
        <dbReference type="SAM" id="Coils"/>
    </source>
</evidence>
<feature type="compositionally biased region" description="Polar residues" evidence="3">
    <location>
        <begin position="294"/>
        <end position="308"/>
    </location>
</feature>
<keyword evidence="1" id="KW-0863">Zinc-finger</keyword>
<feature type="region of interest" description="Disordered" evidence="3">
    <location>
        <begin position="293"/>
        <end position="325"/>
    </location>
</feature>
<dbReference type="InterPro" id="IPR036875">
    <property type="entry name" value="Znf_CCHC_sf"/>
</dbReference>
<dbReference type="GO" id="GO:0008270">
    <property type="term" value="F:zinc ion binding"/>
    <property type="evidence" value="ECO:0007669"/>
    <property type="project" value="UniProtKB-KW"/>
</dbReference>
<dbReference type="EMBL" id="HBEK01012266">
    <property type="protein sequence ID" value="CAD8396772.1"/>
    <property type="molecule type" value="Transcribed_RNA"/>
</dbReference>
<keyword evidence="2" id="KW-0175">Coiled coil</keyword>
<dbReference type="SUPFAM" id="SSF57756">
    <property type="entry name" value="Retrovirus zinc finger-like domains"/>
    <property type="match status" value="1"/>
</dbReference>
<feature type="coiled-coil region" evidence="2">
    <location>
        <begin position="235"/>
        <end position="262"/>
    </location>
</feature>
<dbReference type="Gene3D" id="4.10.60.10">
    <property type="entry name" value="Zinc finger, CCHC-type"/>
    <property type="match status" value="1"/>
</dbReference>
<feature type="compositionally biased region" description="Polar residues" evidence="3">
    <location>
        <begin position="447"/>
        <end position="458"/>
    </location>
</feature>
<dbReference type="PROSITE" id="PS50158">
    <property type="entry name" value="ZF_CCHC"/>
    <property type="match status" value="1"/>
</dbReference>
<dbReference type="SMART" id="SM00343">
    <property type="entry name" value="ZnF_C2HC"/>
    <property type="match status" value="1"/>
</dbReference>
<evidence type="ECO:0000256" key="3">
    <source>
        <dbReference type="SAM" id="MobiDB-lite"/>
    </source>
</evidence>
<dbReference type="AlphaFoldDB" id="A0A7S0BL72"/>
<accession>A0A7S0BL72</accession>
<evidence type="ECO:0000313" key="5">
    <source>
        <dbReference type="EMBL" id="CAD8396772.1"/>
    </source>
</evidence>
<dbReference type="Pfam" id="PF00098">
    <property type="entry name" value="zf-CCHC"/>
    <property type="match status" value="1"/>
</dbReference>